<evidence type="ECO:0000313" key="14">
    <source>
        <dbReference type="EMBL" id="MFB9630673.1"/>
    </source>
</evidence>
<feature type="compositionally biased region" description="Acidic residues" evidence="10">
    <location>
        <begin position="732"/>
        <end position="741"/>
    </location>
</feature>
<organism evidence="14 15">
    <name type="scientific">Nonomuraea helvata</name>
    <dbReference type="NCBI Taxonomy" id="37484"/>
    <lineage>
        <taxon>Bacteria</taxon>
        <taxon>Bacillati</taxon>
        <taxon>Actinomycetota</taxon>
        <taxon>Actinomycetes</taxon>
        <taxon>Streptosporangiales</taxon>
        <taxon>Streptosporangiaceae</taxon>
        <taxon>Nonomuraea</taxon>
    </lineage>
</organism>
<feature type="domain" description="HAMP" evidence="12">
    <location>
        <begin position="331"/>
        <end position="400"/>
    </location>
</feature>
<evidence type="ECO:0000256" key="1">
    <source>
        <dbReference type="ARBA" id="ARBA00000085"/>
    </source>
</evidence>
<evidence type="ECO:0000259" key="12">
    <source>
        <dbReference type="PROSITE" id="PS50885"/>
    </source>
</evidence>
<feature type="domain" description="Histidine kinase" evidence="11">
    <location>
        <begin position="517"/>
        <end position="622"/>
    </location>
</feature>
<keyword evidence="4" id="KW-0597">Phosphoprotein</keyword>
<evidence type="ECO:0000256" key="3">
    <source>
        <dbReference type="ARBA" id="ARBA00012438"/>
    </source>
</evidence>
<evidence type="ECO:0000256" key="9">
    <source>
        <dbReference type="ARBA" id="ARBA00023012"/>
    </source>
</evidence>
<dbReference type="Proteomes" id="UP001589532">
    <property type="component" value="Unassembled WGS sequence"/>
</dbReference>
<keyword evidence="7" id="KW-0418">Kinase</keyword>
<evidence type="ECO:0000256" key="4">
    <source>
        <dbReference type="ARBA" id="ARBA00022553"/>
    </source>
</evidence>
<keyword evidence="8" id="KW-0472">Membrane</keyword>
<dbReference type="Pfam" id="PF08376">
    <property type="entry name" value="NIT"/>
    <property type="match status" value="1"/>
</dbReference>
<comment type="caution">
    <text evidence="14">The sequence shown here is derived from an EMBL/GenBank/DDBJ whole genome shotgun (WGS) entry which is preliminary data.</text>
</comment>
<comment type="subcellular location">
    <subcellularLocation>
        <location evidence="2">Membrane</location>
    </subcellularLocation>
</comment>
<dbReference type="Gene3D" id="3.30.565.10">
    <property type="entry name" value="Histidine kinase-like ATPase, C-terminal domain"/>
    <property type="match status" value="1"/>
</dbReference>
<dbReference type="InterPro" id="IPR010910">
    <property type="entry name" value="Nitrate/nitrite_sensing_bac"/>
</dbReference>
<dbReference type="InterPro" id="IPR013587">
    <property type="entry name" value="Nitrate/nitrite_sensing"/>
</dbReference>
<proteinExistence type="predicted"/>
<dbReference type="Pfam" id="PF02518">
    <property type="entry name" value="HATPase_c"/>
    <property type="match status" value="1"/>
</dbReference>
<gene>
    <name evidence="14" type="ORF">ACFFSA_47010</name>
</gene>
<evidence type="ECO:0000256" key="8">
    <source>
        <dbReference type="ARBA" id="ARBA00022989"/>
    </source>
</evidence>
<keyword evidence="6" id="KW-0812">Transmembrane</keyword>
<evidence type="ECO:0000256" key="10">
    <source>
        <dbReference type="SAM" id="MobiDB-lite"/>
    </source>
</evidence>
<evidence type="ECO:0000256" key="5">
    <source>
        <dbReference type="ARBA" id="ARBA00022679"/>
    </source>
</evidence>
<dbReference type="PROSITE" id="PS50109">
    <property type="entry name" value="HIS_KIN"/>
    <property type="match status" value="1"/>
</dbReference>
<dbReference type="Gene3D" id="6.10.340.10">
    <property type="match status" value="1"/>
</dbReference>
<dbReference type="InterPro" id="IPR003660">
    <property type="entry name" value="HAMP_dom"/>
</dbReference>
<feature type="region of interest" description="Disordered" evidence="10">
    <location>
        <begin position="625"/>
        <end position="775"/>
    </location>
</feature>
<evidence type="ECO:0000259" key="13">
    <source>
        <dbReference type="PROSITE" id="PS50906"/>
    </source>
</evidence>
<evidence type="ECO:0000259" key="11">
    <source>
        <dbReference type="PROSITE" id="PS50109"/>
    </source>
</evidence>
<name>A0ABV5SG53_9ACTN</name>
<accession>A0ABV5SG53</accession>
<dbReference type="InterPro" id="IPR003594">
    <property type="entry name" value="HATPase_dom"/>
</dbReference>
<dbReference type="InterPro" id="IPR050428">
    <property type="entry name" value="TCS_sensor_his_kinase"/>
</dbReference>
<feature type="compositionally biased region" description="Pro residues" evidence="10">
    <location>
        <begin position="670"/>
        <end position="681"/>
    </location>
</feature>
<dbReference type="PROSITE" id="PS50906">
    <property type="entry name" value="NIT"/>
    <property type="match status" value="1"/>
</dbReference>
<reference evidence="14 15" key="1">
    <citation type="submission" date="2024-09" db="EMBL/GenBank/DDBJ databases">
        <authorList>
            <person name="Sun Q."/>
            <person name="Mori K."/>
        </authorList>
    </citation>
    <scope>NUCLEOTIDE SEQUENCE [LARGE SCALE GENOMIC DNA]</scope>
    <source>
        <strain evidence="14 15">JCM 3143</strain>
    </source>
</reference>
<dbReference type="InterPro" id="IPR036890">
    <property type="entry name" value="HATPase_C_sf"/>
</dbReference>
<feature type="domain" description="NIT" evidence="13">
    <location>
        <begin position="49"/>
        <end position="300"/>
    </location>
</feature>
<comment type="catalytic activity">
    <reaction evidence="1">
        <text>ATP + protein L-histidine = ADP + protein N-phospho-L-histidine.</text>
        <dbReference type="EC" id="2.7.13.3"/>
    </reaction>
</comment>
<dbReference type="SUPFAM" id="SSF55874">
    <property type="entry name" value="ATPase domain of HSP90 chaperone/DNA topoisomerase II/histidine kinase"/>
    <property type="match status" value="1"/>
</dbReference>
<keyword evidence="9" id="KW-0902">Two-component regulatory system</keyword>
<dbReference type="PROSITE" id="PS50885">
    <property type="entry name" value="HAMP"/>
    <property type="match status" value="1"/>
</dbReference>
<dbReference type="PANTHER" id="PTHR45436">
    <property type="entry name" value="SENSOR HISTIDINE KINASE YKOH"/>
    <property type="match status" value="1"/>
</dbReference>
<evidence type="ECO:0000256" key="2">
    <source>
        <dbReference type="ARBA" id="ARBA00004370"/>
    </source>
</evidence>
<evidence type="ECO:0000256" key="6">
    <source>
        <dbReference type="ARBA" id="ARBA00022692"/>
    </source>
</evidence>
<dbReference type="RefSeq" id="WP_344993447.1">
    <property type="nucleotide sequence ID" value="NZ_BAAAXV010000008.1"/>
</dbReference>
<dbReference type="SMART" id="SM00304">
    <property type="entry name" value="HAMP"/>
    <property type="match status" value="1"/>
</dbReference>
<keyword evidence="15" id="KW-1185">Reference proteome</keyword>
<evidence type="ECO:0000313" key="15">
    <source>
        <dbReference type="Proteomes" id="UP001589532"/>
    </source>
</evidence>
<feature type="compositionally biased region" description="Basic and acidic residues" evidence="10">
    <location>
        <begin position="759"/>
        <end position="775"/>
    </location>
</feature>
<dbReference type="PANTHER" id="PTHR45436:SF5">
    <property type="entry name" value="SENSOR HISTIDINE KINASE TRCS"/>
    <property type="match status" value="1"/>
</dbReference>
<sequence length="775" mass="84700">MGFRNTRLRTKVTALLLSLAALWAFAAWVTLREGVNLLWVSQLDSSIISPSEPLLVELQKERRISVVKLSSSGIRSRKDLENQRKQTDRLITAFKESATSGIVDFALDDEGSRRLTDVFGQLDTLRQTRQAIDSGQMDRLRATSTYGDVIDSIYGLYGSLATLDDKTLAKGIRTLLGLSRAREVITREDALVAGALAEGRLTPAEHAQFTQTVGAWRVLADQAAADLAPSEKANYDKLVNGQSFTRLRNLETLLSEQDPSAGSLPFTADQWKTTADRALADLNTLVLTGGDRMVDQAVPVAVNVVIRLVLAGGLGLIAVIASIILSITTARALFAQLQKLRDAAHELSDDRLPGVVERIGRGEEVDLAKEAPDLDFGDDEIGQVGQAFNTVQRTAISVAAEQAELRRSIRDILLSLARRTQGLVHRQLTVLDVMERRETDPEELKELFRLDHLAIRMRRNAENLIVLSGSTPARTWRRSVPMVDVVRGALAEVEDYTRVTLMPMGDVVLVGRAVGDVIHLLAELIENAVSFSPPYTNVQVSGQLVANGYVIEIEDRGLGMKPEDLEANNARIADPPEFRITGAARLGLYVVSQLAKRHEIQVVLKPSPYGGTTVVVLLPQELVQLDPTPESQDGGPRERLPRRTTAVATAIRPVTAENVRTLKPARQAPAPEPAAPAPAPLLTPVEPEPEPEPPAEPEQRPVTEFTSNGLPLRVPQANLAPALRDDTPTQPDYEEDDDERSPEEIRAMMGSLQSGTRLGRSEAAKMLDEQSRGEA</sequence>
<dbReference type="EMBL" id="JBHMBW010000099">
    <property type="protein sequence ID" value="MFB9630673.1"/>
    <property type="molecule type" value="Genomic_DNA"/>
</dbReference>
<keyword evidence="8" id="KW-1133">Transmembrane helix</keyword>
<evidence type="ECO:0000256" key="7">
    <source>
        <dbReference type="ARBA" id="ARBA00022777"/>
    </source>
</evidence>
<dbReference type="InterPro" id="IPR005467">
    <property type="entry name" value="His_kinase_dom"/>
</dbReference>
<protein>
    <recommendedName>
        <fullName evidence="3">histidine kinase</fullName>
        <ecNumber evidence="3">2.7.13.3</ecNumber>
    </recommendedName>
</protein>
<keyword evidence="5" id="KW-0808">Transferase</keyword>
<dbReference type="SMART" id="SM00387">
    <property type="entry name" value="HATPase_c"/>
    <property type="match status" value="1"/>
</dbReference>
<dbReference type="EC" id="2.7.13.3" evidence="3"/>